<organism evidence="3 4">
    <name type="scientific">Solanum verrucosum</name>
    <dbReference type="NCBI Taxonomy" id="315347"/>
    <lineage>
        <taxon>Eukaryota</taxon>
        <taxon>Viridiplantae</taxon>
        <taxon>Streptophyta</taxon>
        <taxon>Embryophyta</taxon>
        <taxon>Tracheophyta</taxon>
        <taxon>Spermatophyta</taxon>
        <taxon>Magnoliopsida</taxon>
        <taxon>eudicotyledons</taxon>
        <taxon>Gunneridae</taxon>
        <taxon>Pentapetalae</taxon>
        <taxon>asterids</taxon>
        <taxon>lamiids</taxon>
        <taxon>Solanales</taxon>
        <taxon>Solanaceae</taxon>
        <taxon>Solanoideae</taxon>
        <taxon>Solaneae</taxon>
        <taxon>Solanum</taxon>
    </lineage>
</organism>
<gene>
    <name evidence="3" type="ORF">MTR67_019750</name>
</gene>
<accession>A0AAF0TU85</accession>
<feature type="chain" id="PRO_5042035532" evidence="2">
    <location>
        <begin position="27"/>
        <end position="82"/>
    </location>
</feature>
<keyword evidence="4" id="KW-1185">Reference proteome</keyword>
<evidence type="ECO:0000256" key="2">
    <source>
        <dbReference type="SAM" id="SignalP"/>
    </source>
</evidence>
<proteinExistence type="predicted"/>
<dbReference type="AlphaFoldDB" id="A0AAF0TU85"/>
<evidence type="ECO:0000313" key="4">
    <source>
        <dbReference type="Proteomes" id="UP001234989"/>
    </source>
</evidence>
<keyword evidence="2" id="KW-0732">Signal</keyword>
<evidence type="ECO:0000313" key="3">
    <source>
        <dbReference type="EMBL" id="WMV26365.1"/>
    </source>
</evidence>
<name>A0AAF0TU85_SOLVR</name>
<reference evidence="3" key="1">
    <citation type="submission" date="2023-08" db="EMBL/GenBank/DDBJ databases">
        <title>A de novo genome assembly of Solanum verrucosum Schlechtendal, a Mexican diploid species geographically isolated from the other diploid A-genome species in potato relatives.</title>
        <authorList>
            <person name="Hosaka K."/>
        </authorList>
    </citation>
    <scope>NUCLEOTIDE SEQUENCE</scope>
    <source>
        <tissue evidence="3">Young leaves</tissue>
    </source>
</reference>
<dbReference type="EMBL" id="CP133615">
    <property type="protein sequence ID" value="WMV26365.1"/>
    <property type="molecule type" value="Genomic_DNA"/>
</dbReference>
<protein>
    <submittedName>
        <fullName evidence="3">Uncharacterized protein</fullName>
    </submittedName>
</protein>
<feature type="compositionally biased region" description="Low complexity" evidence="1">
    <location>
        <begin position="61"/>
        <end position="73"/>
    </location>
</feature>
<sequence length="82" mass="8977">MATTKQFKVLLTSMVVLSTATYQVEELPKVVRFDLTPSMVADTLLSELSKYSVLIVRCTEANADSQSHSSSIIDHNKDGGKT</sequence>
<feature type="signal peptide" evidence="2">
    <location>
        <begin position="1"/>
        <end position="26"/>
    </location>
</feature>
<evidence type="ECO:0000256" key="1">
    <source>
        <dbReference type="SAM" id="MobiDB-lite"/>
    </source>
</evidence>
<feature type="region of interest" description="Disordered" evidence="1">
    <location>
        <begin position="61"/>
        <end position="82"/>
    </location>
</feature>
<dbReference type="Proteomes" id="UP001234989">
    <property type="component" value="Chromosome 4"/>
</dbReference>